<keyword evidence="9" id="KW-0472">Membrane</keyword>
<dbReference type="GO" id="GO:0005615">
    <property type="term" value="C:extracellular space"/>
    <property type="evidence" value="ECO:0007669"/>
    <property type="project" value="TreeGrafter"/>
</dbReference>
<keyword evidence="8" id="KW-1015">Disulfide bond</keyword>
<keyword evidence="9" id="KW-1133">Transmembrane helix</keyword>
<evidence type="ECO:0000256" key="3">
    <source>
        <dbReference type="ARBA" id="ARBA00022426"/>
    </source>
</evidence>
<dbReference type="PANTHER" id="PTHR10559:SF18">
    <property type="entry name" value="TRANSCOBALAMIN II"/>
    <property type="match status" value="1"/>
</dbReference>
<keyword evidence="3" id="KW-0406">Ion transport</keyword>
<dbReference type="PANTHER" id="PTHR10559">
    <property type="entry name" value="TRANSCOBALAMIN-1/GASTRIC INTRINSIC FACTOR"/>
    <property type="match status" value="1"/>
</dbReference>
<evidence type="ECO:0000256" key="8">
    <source>
        <dbReference type="PIRSR" id="PIRSR602157-2"/>
    </source>
</evidence>
<reference evidence="11 12" key="1">
    <citation type="submission" date="2020-02" db="EMBL/GenBank/DDBJ databases">
        <title>A chromosome-scale genome assembly of the black bullhead catfish (Ameiurus melas).</title>
        <authorList>
            <person name="Wen M."/>
            <person name="Zham M."/>
            <person name="Cabau C."/>
            <person name="Klopp C."/>
            <person name="Donnadieu C."/>
            <person name="Roques C."/>
            <person name="Bouchez O."/>
            <person name="Lampietro C."/>
            <person name="Jouanno E."/>
            <person name="Herpin A."/>
            <person name="Louis A."/>
            <person name="Berthelot C."/>
            <person name="Parey E."/>
            <person name="Roest-Crollius H."/>
            <person name="Braasch I."/>
            <person name="Postlethwait J."/>
            <person name="Robinson-Rechavi M."/>
            <person name="Echchiki A."/>
            <person name="Begum T."/>
            <person name="Montfort J."/>
            <person name="Schartl M."/>
            <person name="Bobe J."/>
            <person name="Guiguen Y."/>
        </authorList>
    </citation>
    <scope>NUCLEOTIDE SEQUENCE [LARGE SCALE GENOMIC DNA]</scope>
    <source>
        <strain evidence="11">M_S1</strain>
        <tissue evidence="11">Blood</tissue>
    </source>
</reference>
<evidence type="ECO:0000313" key="11">
    <source>
        <dbReference type="EMBL" id="KAF4074209.1"/>
    </source>
</evidence>
<dbReference type="Pfam" id="PF01122">
    <property type="entry name" value="Cobalamin_bind"/>
    <property type="match status" value="1"/>
</dbReference>
<evidence type="ECO:0000313" key="12">
    <source>
        <dbReference type="Proteomes" id="UP000593565"/>
    </source>
</evidence>
<keyword evidence="3" id="KW-0813">Transport</keyword>
<keyword evidence="5" id="KW-0732">Signal</keyword>
<gene>
    <name evidence="11" type="ORF">AMELA_G00236940</name>
</gene>
<feature type="binding site" evidence="7">
    <location>
        <position position="319"/>
    </location>
    <ligand>
        <name>cyanocob(III)alamin</name>
        <dbReference type="ChEBI" id="CHEBI:17439"/>
    </ligand>
</feature>
<dbReference type="GO" id="GO:0015889">
    <property type="term" value="P:cobalamin transport"/>
    <property type="evidence" value="ECO:0007669"/>
    <property type="project" value="InterPro"/>
</dbReference>
<evidence type="ECO:0000259" key="10">
    <source>
        <dbReference type="Pfam" id="PF14478"/>
    </source>
</evidence>
<keyword evidence="3" id="KW-0171">Cobalt transport</keyword>
<dbReference type="AlphaFoldDB" id="A0A7J5ZWX5"/>
<evidence type="ECO:0000256" key="9">
    <source>
        <dbReference type="SAM" id="Phobius"/>
    </source>
</evidence>
<accession>A0A7J5ZWX5</accession>
<dbReference type="EMBL" id="JAAGNN010000022">
    <property type="protein sequence ID" value="KAF4074209.1"/>
    <property type="molecule type" value="Genomic_DNA"/>
</dbReference>
<feature type="domain" description="Transcobalamin-like C-terminal" evidence="10">
    <location>
        <begin position="384"/>
        <end position="459"/>
    </location>
</feature>
<evidence type="ECO:0000256" key="5">
    <source>
        <dbReference type="ARBA" id="ARBA00022729"/>
    </source>
</evidence>
<dbReference type="Proteomes" id="UP000593565">
    <property type="component" value="Unassembled WGS sequence"/>
</dbReference>
<keyword evidence="4" id="KW-0964">Secreted</keyword>
<dbReference type="InterPro" id="IPR051588">
    <property type="entry name" value="Cobalamin_Transport"/>
</dbReference>
<feature type="binding site" evidence="7">
    <location>
        <position position="461"/>
    </location>
    <ligand>
        <name>cyanocob(III)alamin</name>
        <dbReference type="ChEBI" id="CHEBI:17439"/>
    </ligand>
</feature>
<dbReference type="InterPro" id="IPR027954">
    <property type="entry name" value="Transcobalamin-like_C"/>
</dbReference>
<comment type="subcellular location">
    <subcellularLocation>
        <location evidence="1">Secreted</location>
    </subcellularLocation>
</comment>
<feature type="binding site" evidence="7">
    <location>
        <begin position="181"/>
        <end position="185"/>
    </location>
    <ligand>
        <name>cyanocob(III)alamin</name>
        <dbReference type="ChEBI" id="CHEBI:17439"/>
    </ligand>
</feature>
<feature type="binding site" evidence="7">
    <location>
        <position position="439"/>
    </location>
    <ligand>
        <name>cyanocob(III)alamin</name>
        <dbReference type="ChEBI" id="CHEBI:17439"/>
    </ligand>
</feature>
<evidence type="ECO:0000256" key="4">
    <source>
        <dbReference type="ARBA" id="ARBA00022525"/>
    </source>
</evidence>
<dbReference type="GO" id="GO:0006824">
    <property type="term" value="P:cobalt ion transport"/>
    <property type="evidence" value="ECO:0007669"/>
    <property type="project" value="UniProtKB-KW"/>
</dbReference>
<dbReference type="Pfam" id="PF14478">
    <property type="entry name" value="DUF4430"/>
    <property type="match status" value="1"/>
</dbReference>
<keyword evidence="12" id="KW-1185">Reference proteome</keyword>
<comment type="caution">
    <text evidence="11">The sequence shown here is derived from an EMBL/GenBank/DDBJ whole genome shotgun (WGS) entry which is preliminary data.</text>
</comment>
<organism evidence="11 12">
    <name type="scientific">Ameiurus melas</name>
    <name type="common">Black bullhead</name>
    <name type="synonym">Silurus melas</name>
    <dbReference type="NCBI Taxonomy" id="219545"/>
    <lineage>
        <taxon>Eukaryota</taxon>
        <taxon>Metazoa</taxon>
        <taxon>Chordata</taxon>
        <taxon>Craniata</taxon>
        <taxon>Vertebrata</taxon>
        <taxon>Euteleostomi</taxon>
        <taxon>Actinopterygii</taxon>
        <taxon>Neopterygii</taxon>
        <taxon>Teleostei</taxon>
        <taxon>Ostariophysi</taxon>
        <taxon>Siluriformes</taxon>
        <taxon>Ictaluridae</taxon>
        <taxon>Ameiurus</taxon>
    </lineage>
</organism>
<feature type="transmembrane region" description="Helical" evidence="9">
    <location>
        <begin position="39"/>
        <end position="57"/>
    </location>
</feature>
<evidence type="ECO:0000256" key="7">
    <source>
        <dbReference type="PIRSR" id="PIRSR602157-1"/>
    </source>
</evidence>
<proteinExistence type="inferred from homology"/>
<feature type="disulfide bond" evidence="8">
    <location>
        <begin position="194"/>
        <end position="237"/>
    </location>
</feature>
<dbReference type="GO" id="GO:0031419">
    <property type="term" value="F:cobalamin binding"/>
    <property type="evidence" value="ECO:0007669"/>
    <property type="project" value="InterPro"/>
</dbReference>
<dbReference type="Gene3D" id="1.50.10.20">
    <property type="match status" value="1"/>
</dbReference>
<keyword evidence="6 7" id="KW-0170">Cobalt</keyword>
<protein>
    <recommendedName>
        <fullName evidence="10">Transcobalamin-like C-terminal domain-containing protein</fullName>
    </recommendedName>
</protein>
<feature type="binding site" evidence="7">
    <location>
        <position position="226"/>
    </location>
    <ligand>
        <name>cyanocob(III)alamin</name>
        <dbReference type="ChEBI" id="CHEBI:17439"/>
    </ligand>
</feature>
<comment type="similarity">
    <text evidence="2">Belongs to the eukaryotic cobalamin transport proteins family.</text>
</comment>
<evidence type="ECO:0000256" key="6">
    <source>
        <dbReference type="ARBA" id="ARBA00023285"/>
    </source>
</evidence>
<name>A0A7J5ZWX5_AMEME</name>
<keyword evidence="9" id="KW-0812">Transmembrane</keyword>
<evidence type="ECO:0000256" key="2">
    <source>
        <dbReference type="ARBA" id="ARBA00006449"/>
    </source>
</evidence>
<feature type="binding site" evidence="7">
    <location>
        <position position="274"/>
    </location>
    <ligand>
        <name>cyanocob(III)alamin</name>
        <dbReference type="ChEBI" id="CHEBI:17439"/>
    </ligand>
</feature>
<dbReference type="InterPro" id="IPR002157">
    <property type="entry name" value="Cbl-bd_prot"/>
</dbReference>
<sequence>MRETYDLRIILCIRDCKIKCDPKFLRPFTPRCRSAQVRMIFCVIAALFALCAANTAGSDNKNLLLKLNQDLLRSTENQESLPNPSIHIALRLSTQHNLIKEGQYLNQLNTKLHEDIQSTLNKGQPVVGRLALYVMALKASCHDLSNVSLLTGERSEPLLTHLKKQMELEKDNIAISDRPLTNYYQYSLGILALCVSGVRVSSHVSHKLTHATLHSTFKHGDSESVDTLAIAGMALQCLKEAETPVKNKKELDKALATIKQKIVDSERADGHLGNEFSTGLAVQALLAMGNNVDECSKFMKALWADVQKGTYYNAMAISQTLPALQKRSYLHLKNKECLNEDDTLVLDPVPVVLPTVTDVLVLVELEVVKADGSSFDYHINVPSGTSLLETLTLLQQQRPNFRFEKEDSLWGPFLSVVNGEQARQTDRRYWHIASNGQGLSQGIKDYKIEEAQKITIKNTGY</sequence>
<dbReference type="Gene3D" id="2.170.130.30">
    <property type="match status" value="1"/>
</dbReference>
<evidence type="ECO:0000256" key="1">
    <source>
        <dbReference type="ARBA" id="ARBA00004613"/>
    </source>
</evidence>